<proteinExistence type="predicted"/>
<evidence type="ECO:0000313" key="1">
    <source>
        <dbReference type="EMBL" id="KKF37613.1"/>
    </source>
</evidence>
<evidence type="ECO:0000313" key="2">
    <source>
        <dbReference type="Proteomes" id="UP000033924"/>
    </source>
</evidence>
<comment type="caution">
    <text evidence="1">The sequence shown here is derived from an EMBL/GenBank/DDBJ whole genome shotgun (WGS) entry which is preliminary data.</text>
</comment>
<dbReference type="Proteomes" id="UP000033924">
    <property type="component" value="Unassembled WGS sequence"/>
</dbReference>
<dbReference type="RefSeq" id="WP_016192671.1">
    <property type="nucleotide sequence ID" value="NZ_CP089932.1"/>
</dbReference>
<protein>
    <submittedName>
        <fullName evidence="1">Uncharacterized protein</fullName>
    </submittedName>
</protein>
<name>A0A0M2KK57_9GAMM</name>
<keyword evidence="2" id="KW-1185">Reference proteome</keyword>
<reference evidence="1 2" key="1">
    <citation type="submission" date="2015-01" db="EMBL/GenBank/DDBJ databases">
        <title>Erwinia tracheiphila.</title>
        <authorList>
            <person name="Shapiro L.R."/>
        </authorList>
    </citation>
    <scope>NUCLEOTIDE SEQUENCE [LARGE SCALE GENOMIC DNA]</scope>
    <source>
        <strain evidence="1 2">BuffGH</strain>
    </source>
</reference>
<gene>
    <name evidence="1" type="ORF">SY86_23020</name>
</gene>
<sequence>MKPSPGISERCRKLNNADINALLAHIETLESIVSAELSGPETKRDKPFMYAIMNPQGDAYFDDDCVSGEKALLEENINNLDYAVG</sequence>
<dbReference type="PATRIC" id="fig|65700.7.peg.5734"/>
<accession>A0A0M2KK57</accession>
<organism evidence="1 2">
    <name type="scientific">Erwinia tracheiphila</name>
    <dbReference type="NCBI Taxonomy" id="65700"/>
    <lineage>
        <taxon>Bacteria</taxon>
        <taxon>Pseudomonadati</taxon>
        <taxon>Pseudomonadota</taxon>
        <taxon>Gammaproteobacteria</taxon>
        <taxon>Enterobacterales</taxon>
        <taxon>Erwiniaceae</taxon>
        <taxon>Erwinia</taxon>
    </lineage>
</organism>
<dbReference type="AlphaFoldDB" id="A0A0M2KK57"/>
<dbReference type="EMBL" id="JXNU01000003">
    <property type="protein sequence ID" value="KKF37613.1"/>
    <property type="molecule type" value="Genomic_DNA"/>
</dbReference>